<dbReference type="PANTHER" id="PTHR23245">
    <property type="entry name" value="TRNA METHYLTRANSFERASE"/>
    <property type="match status" value="1"/>
</dbReference>
<comment type="function">
    <text evidence="10">Specifically methylates the N1 position of guanosine-37 in various cytoplasmic and mitochondrial tRNAs. Methylation is not dependent on the nature of the nucleoside 5' of the target nucleoside. This is the first step in the biosynthesis of wybutosine (yW), a modified base adjacent to the anticodon of tRNAs and required for accurate decoding.</text>
</comment>
<keyword evidence="2 10" id="KW-0963">Cytoplasm</keyword>
<keyword evidence="8 10" id="KW-0539">Nucleus</keyword>
<keyword evidence="4 10" id="KW-0808">Transferase</keyword>
<dbReference type="GO" id="GO:0070901">
    <property type="term" value="P:mitochondrial tRNA methylation"/>
    <property type="evidence" value="ECO:0007669"/>
    <property type="project" value="TreeGrafter"/>
</dbReference>
<evidence type="ECO:0000256" key="4">
    <source>
        <dbReference type="ARBA" id="ARBA00022679"/>
    </source>
</evidence>
<accession>A0A9P8L3S8</accession>
<dbReference type="Pfam" id="PF02475">
    <property type="entry name" value="TRM5-TYW2_MTfase"/>
    <property type="match status" value="1"/>
</dbReference>
<evidence type="ECO:0000256" key="7">
    <source>
        <dbReference type="ARBA" id="ARBA00023128"/>
    </source>
</evidence>
<feature type="binding site" evidence="10">
    <location>
        <position position="238"/>
    </location>
    <ligand>
        <name>S-adenosyl-L-methionine</name>
        <dbReference type="ChEBI" id="CHEBI:59789"/>
    </ligand>
</feature>
<feature type="binding site" evidence="10">
    <location>
        <position position="363"/>
    </location>
    <ligand>
        <name>S-adenosyl-L-methionine</name>
        <dbReference type="ChEBI" id="CHEBI:59789"/>
    </ligand>
</feature>
<dbReference type="InterPro" id="IPR030382">
    <property type="entry name" value="MeTrfase_TRM5/TYW2"/>
</dbReference>
<dbReference type="InterPro" id="IPR056744">
    <property type="entry name" value="TRM5/TYW2-like_N"/>
</dbReference>
<proteinExistence type="inferred from homology"/>
<sequence>MNPSFPPNPPAMSLFRPPINRAMRILDRSFFTKEIPLSAARIFDNRHITKCRTELSWDLLKLERISSVRVDPDPGLAGEGKRCLLLRPEVKVDDRETWSSTLKELVRVEEVGVIPYTLRLDYDYWTYHDIMTSILPEEDQDEIPVGFTLVGHIAHLNLRAPYLPYKHLLATILLDKNPPVRTVINKTSDVGTTSTFRTFTYELLAGSPDLNVVMREADCVFHFDYSKVYWNSRLNTEHNRLVNKFRPGEAVCDVMAGVGPFAVPAGRKGVFVWANDLNPDSFGSLRDAVVRNKVTQFVHPSNEDAKTFIPNSATYLLSTATNPESSTVTLPAKPKRSSHSTSTPALPPTTIPLPLTFSHYVLNLPASSLSFLPHFVGLYASHKHLFSDPSSTRKLPMIHIHTFWTKSDDDRVAAEGICGEIGRLLDCAISPDDEETEVWDVRDVAPLKRMFCVSFRLSEEVAFREVDGGTE</sequence>
<evidence type="ECO:0000256" key="8">
    <source>
        <dbReference type="ARBA" id="ARBA00023242"/>
    </source>
</evidence>
<dbReference type="Pfam" id="PF25133">
    <property type="entry name" value="TYW2_N_2"/>
    <property type="match status" value="1"/>
</dbReference>
<keyword evidence="3 10" id="KW-0489">Methyltransferase</keyword>
<evidence type="ECO:0000256" key="10">
    <source>
        <dbReference type="HAMAP-Rule" id="MF_03152"/>
    </source>
</evidence>
<dbReference type="OrthoDB" id="408788at2759"/>
<dbReference type="HAMAP" id="MF_03152">
    <property type="entry name" value="TRM5"/>
    <property type="match status" value="1"/>
</dbReference>
<feature type="binding site" evidence="10">
    <location>
        <begin position="304"/>
        <end position="305"/>
    </location>
    <ligand>
        <name>S-adenosyl-L-methionine</name>
        <dbReference type="ChEBI" id="CHEBI:59789"/>
    </ligand>
</feature>
<comment type="subcellular location">
    <subcellularLocation>
        <location evidence="10">Mitochondrion matrix</location>
    </subcellularLocation>
    <subcellularLocation>
        <location evidence="10">Nucleus</location>
    </subcellularLocation>
    <subcellularLocation>
        <location evidence="10">Cytoplasm</location>
    </subcellularLocation>
    <text evidence="10">Predominantly in the mitochondria and in the nucleus.</text>
</comment>
<comment type="similarity">
    <text evidence="1">Belongs to the class I-like SAM-binding methyltransferase superfamily. TRM5/TYW2 family.</text>
</comment>
<comment type="similarity">
    <text evidence="10">Belongs to the TRM5 / TYW2 family.</text>
</comment>
<evidence type="ECO:0000256" key="11">
    <source>
        <dbReference type="SAM" id="MobiDB-lite"/>
    </source>
</evidence>
<evidence type="ECO:0000259" key="12">
    <source>
        <dbReference type="PROSITE" id="PS51684"/>
    </source>
</evidence>
<dbReference type="EC" id="2.1.1.228" evidence="10"/>
<dbReference type="GO" id="GO:0005634">
    <property type="term" value="C:nucleus"/>
    <property type="evidence" value="ECO:0007669"/>
    <property type="project" value="UniProtKB-SubCell"/>
</dbReference>
<dbReference type="SUPFAM" id="SSF53335">
    <property type="entry name" value="S-adenosyl-L-methionine-dependent methyltransferases"/>
    <property type="match status" value="1"/>
</dbReference>
<evidence type="ECO:0000313" key="13">
    <source>
        <dbReference type="EMBL" id="KAH0538844.1"/>
    </source>
</evidence>
<dbReference type="InterPro" id="IPR025792">
    <property type="entry name" value="tRNA_Gua_MeTrfase_euk"/>
</dbReference>
<dbReference type="EMBL" id="JAGHQL010000094">
    <property type="protein sequence ID" value="KAH0538844.1"/>
    <property type="molecule type" value="Genomic_DNA"/>
</dbReference>
<dbReference type="GO" id="GO:0002939">
    <property type="term" value="P:tRNA N1-guanine methylation"/>
    <property type="evidence" value="ECO:0007669"/>
    <property type="project" value="TreeGrafter"/>
</dbReference>
<feature type="binding site" evidence="10">
    <location>
        <begin position="276"/>
        <end position="277"/>
    </location>
    <ligand>
        <name>S-adenosyl-L-methionine</name>
        <dbReference type="ChEBI" id="CHEBI:59789"/>
    </ligand>
</feature>
<comment type="caution">
    <text evidence="13">The sequence shown here is derived from an EMBL/GenBank/DDBJ whole genome shotgun (WGS) entry which is preliminary data.</text>
</comment>
<evidence type="ECO:0000256" key="2">
    <source>
        <dbReference type="ARBA" id="ARBA00022490"/>
    </source>
</evidence>
<dbReference type="AlphaFoldDB" id="A0A9P8L3S8"/>
<dbReference type="InterPro" id="IPR029063">
    <property type="entry name" value="SAM-dependent_MTases_sf"/>
</dbReference>
<evidence type="ECO:0000256" key="6">
    <source>
        <dbReference type="ARBA" id="ARBA00022694"/>
    </source>
</evidence>
<protein>
    <recommendedName>
        <fullName evidence="10">tRNA (guanine(37)-N1)-methyltransferase</fullName>
        <ecNumber evidence="10">2.1.1.228</ecNumber>
    </recommendedName>
    <alternativeName>
        <fullName evidence="10">M1G-methyltransferase</fullName>
    </alternativeName>
    <alternativeName>
        <fullName evidence="10">tRNA [GM37] methyltransferase</fullName>
    </alternativeName>
    <alternativeName>
        <fullName evidence="10">tRNA methyltransferase 5</fullName>
    </alternativeName>
</protein>
<dbReference type="GO" id="GO:0052906">
    <property type="term" value="F:tRNA (guanine(37)-N1)-methyltransferase activity"/>
    <property type="evidence" value="ECO:0007669"/>
    <property type="project" value="UniProtKB-UniRule"/>
</dbReference>
<keyword evidence="7 10" id="KW-0496">Mitochondrion</keyword>
<comment type="subunit">
    <text evidence="10">Monomer.</text>
</comment>
<gene>
    <name evidence="10" type="primary">TRM5</name>
    <name evidence="13" type="ORF">FGG08_004561</name>
</gene>
<feature type="region of interest" description="Disordered" evidence="11">
    <location>
        <begin position="324"/>
        <end position="346"/>
    </location>
</feature>
<dbReference type="Proteomes" id="UP000698800">
    <property type="component" value="Unassembled WGS sequence"/>
</dbReference>
<name>A0A9P8L3S8_9PEZI</name>
<evidence type="ECO:0000256" key="3">
    <source>
        <dbReference type="ARBA" id="ARBA00022603"/>
    </source>
</evidence>
<evidence type="ECO:0000256" key="5">
    <source>
        <dbReference type="ARBA" id="ARBA00022691"/>
    </source>
</evidence>
<dbReference type="FunFam" id="3.30.300.110:FF:000001">
    <property type="entry name" value="tRNA (guanine(37)-N1)-methyltransferase"/>
    <property type="match status" value="1"/>
</dbReference>
<dbReference type="PANTHER" id="PTHR23245:SF36">
    <property type="entry name" value="TRNA (GUANINE(37)-N1)-METHYLTRANSFERASE"/>
    <property type="match status" value="1"/>
</dbReference>
<keyword evidence="5 10" id="KW-0949">S-adenosyl-L-methionine</keyword>
<dbReference type="Gene3D" id="3.40.50.150">
    <property type="entry name" value="Vaccinia Virus protein VP39"/>
    <property type="match status" value="1"/>
</dbReference>
<keyword evidence="14" id="KW-1185">Reference proteome</keyword>
<evidence type="ECO:0000256" key="9">
    <source>
        <dbReference type="ARBA" id="ARBA00047783"/>
    </source>
</evidence>
<dbReference type="GO" id="GO:0005759">
    <property type="term" value="C:mitochondrial matrix"/>
    <property type="evidence" value="ECO:0007669"/>
    <property type="project" value="UniProtKB-SubCell"/>
</dbReference>
<organism evidence="13 14">
    <name type="scientific">Glutinoglossum americanum</name>
    <dbReference type="NCBI Taxonomy" id="1670608"/>
    <lineage>
        <taxon>Eukaryota</taxon>
        <taxon>Fungi</taxon>
        <taxon>Dikarya</taxon>
        <taxon>Ascomycota</taxon>
        <taxon>Pezizomycotina</taxon>
        <taxon>Geoglossomycetes</taxon>
        <taxon>Geoglossales</taxon>
        <taxon>Geoglossaceae</taxon>
        <taxon>Glutinoglossum</taxon>
    </lineage>
</organism>
<feature type="domain" description="SAM-dependent methyltransferase TRM5/TYW2-type" evidence="12">
    <location>
        <begin position="147"/>
        <end position="459"/>
    </location>
</feature>
<dbReference type="InterPro" id="IPR056743">
    <property type="entry name" value="TRM5-TYW2-like_MTfase"/>
</dbReference>
<dbReference type="PROSITE" id="PS51684">
    <property type="entry name" value="SAM_MT_TRM5_TYW2"/>
    <property type="match status" value="1"/>
</dbReference>
<keyword evidence="6 10" id="KW-0819">tRNA processing</keyword>
<evidence type="ECO:0000256" key="1">
    <source>
        <dbReference type="ARBA" id="ARBA00009775"/>
    </source>
</evidence>
<reference evidence="13" key="1">
    <citation type="submission" date="2021-03" db="EMBL/GenBank/DDBJ databases">
        <title>Comparative genomics and phylogenomic investigation of the class Geoglossomycetes provide insights into ecological specialization and systematics.</title>
        <authorList>
            <person name="Melie T."/>
            <person name="Pirro S."/>
            <person name="Miller A.N."/>
            <person name="Quandt A."/>
        </authorList>
    </citation>
    <scope>NUCLEOTIDE SEQUENCE</scope>
    <source>
        <strain evidence="13">GBOQ0MN5Z8</strain>
    </source>
</reference>
<comment type="catalytic activity">
    <reaction evidence="9 10">
        <text>guanosine(37) in tRNA + S-adenosyl-L-methionine = N(1)-methylguanosine(37) in tRNA + S-adenosyl-L-homocysteine + H(+)</text>
        <dbReference type="Rhea" id="RHEA:36899"/>
        <dbReference type="Rhea" id="RHEA-COMP:10145"/>
        <dbReference type="Rhea" id="RHEA-COMP:10147"/>
        <dbReference type="ChEBI" id="CHEBI:15378"/>
        <dbReference type="ChEBI" id="CHEBI:57856"/>
        <dbReference type="ChEBI" id="CHEBI:59789"/>
        <dbReference type="ChEBI" id="CHEBI:73542"/>
        <dbReference type="ChEBI" id="CHEBI:74269"/>
        <dbReference type="EC" id="2.1.1.228"/>
    </reaction>
</comment>
<evidence type="ECO:0000313" key="14">
    <source>
        <dbReference type="Proteomes" id="UP000698800"/>
    </source>
</evidence>
<dbReference type="Gene3D" id="3.30.300.110">
    <property type="entry name" value="Met-10+ protein-like domains"/>
    <property type="match status" value="1"/>
</dbReference>